<dbReference type="RefSeq" id="WP_145446496.1">
    <property type="nucleotide sequence ID" value="NZ_CP036280.1"/>
</dbReference>
<feature type="coiled-coil region" evidence="1">
    <location>
        <begin position="30"/>
        <end position="96"/>
    </location>
</feature>
<keyword evidence="1" id="KW-0175">Coiled coil</keyword>
<reference evidence="2 3" key="1">
    <citation type="submission" date="2019-02" db="EMBL/GenBank/DDBJ databases">
        <title>Deep-cultivation of Planctomycetes and their phenomic and genomic characterization uncovers novel biology.</title>
        <authorList>
            <person name="Wiegand S."/>
            <person name="Jogler M."/>
            <person name="Boedeker C."/>
            <person name="Pinto D."/>
            <person name="Vollmers J."/>
            <person name="Rivas-Marin E."/>
            <person name="Kohn T."/>
            <person name="Peeters S.H."/>
            <person name="Heuer A."/>
            <person name="Rast P."/>
            <person name="Oberbeckmann S."/>
            <person name="Bunk B."/>
            <person name="Jeske O."/>
            <person name="Meyerdierks A."/>
            <person name="Storesund J.E."/>
            <person name="Kallscheuer N."/>
            <person name="Luecker S."/>
            <person name="Lage O.M."/>
            <person name="Pohl T."/>
            <person name="Merkel B.J."/>
            <person name="Hornburger P."/>
            <person name="Mueller R.-W."/>
            <person name="Bruemmer F."/>
            <person name="Labrenz M."/>
            <person name="Spormann A.M."/>
            <person name="Op den Camp H."/>
            <person name="Overmann J."/>
            <person name="Amann R."/>
            <person name="Jetten M.S.M."/>
            <person name="Mascher T."/>
            <person name="Medema M.H."/>
            <person name="Devos D.P."/>
            <person name="Kaster A.-K."/>
            <person name="Ovreas L."/>
            <person name="Rohde M."/>
            <person name="Galperin M.Y."/>
            <person name="Jogler C."/>
        </authorList>
    </citation>
    <scope>NUCLEOTIDE SEQUENCE [LARGE SCALE GENOMIC DNA]</scope>
    <source>
        <strain evidence="2 3">Pan265</strain>
    </source>
</reference>
<sequence>MSFLTKVLVVLVSVLSILLVALTVPFVATIEDAQTELAQTKNSLEVAEAKARSAQTEINAAMSAGAEKSAAMQATIEQLTGELAKTQSESAESRAALVDANSKLVQREADTSSLSATARQNAELITELTNRIAATETRRVDAETKRVELQDQVSELASLRDSLERTVRRLKESQAQLERANAQLVASIAKLPEDQRAIVMGETTQEDAFEIEPDRLIRGEVTGIDQIDQLMLVQVNVGEVDGVEKNMIFRIHRQGQFLGQLRITTVDTDNAAGSISLAQGAIQVGDSALAGLAE</sequence>
<evidence type="ECO:0000313" key="3">
    <source>
        <dbReference type="Proteomes" id="UP000320386"/>
    </source>
</evidence>
<evidence type="ECO:0000313" key="2">
    <source>
        <dbReference type="EMBL" id="QDU72323.1"/>
    </source>
</evidence>
<dbReference type="Proteomes" id="UP000320386">
    <property type="component" value="Chromosome"/>
</dbReference>
<evidence type="ECO:0000256" key="1">
    <source>
        <dbReference type="SAM" id="Coils"/>
    </source>
</evidence>
<feature type="coiled-coil region" evidence="1">
    <location>
        <begin position="125"/>
        <end position="190"/>
    </location>
</feature>
<accession>A0A518BZB9</accession>
<dbReference type="OrthoDB" id="9926800at2"/>
<dbReference type="EMBL" id="CP036280">
    <property type="protein sequence ID" value="QDU72323.1"/>
    <property type="molecule type" value="Genomic_DNA"/>
</dbReference>
<dbReference type="KEGG" id="mcad:Pan265_21880"/>
<gene>
    <name evidence="2" type="primary">smc_2</name>
    <name evidence="2" type="ORF">Pan265_21880</name>
</gene>
<protein>
    <submittedName>
        <fullName evidence="2">Chromosome partition protein Smc</fullName>
    </submittedName>
</protein>
<proteinExistence type="predicted"/>
<dbReference type="AlphaFoldDB" id="A0A518BZB9"/>
<name>A0A518BZB9_9BACT</name>
<keyword evidence="3" id="KW-1185">Reference proteome</keyword>
<organism evidence="2 3">
    <name type="scientific">Mucisphaera calidilacus</name>
    <dbReference type="NCBI Taxonomy" id="2527982"/>
    <lineage>
        <taxon>Bacteria</taxon>
        <taxon>Pseudomonadati</taxon>
        <taxon>Planctomycetota</taxon>
        <taxon>Phycisphaerae</taxon>
        <taxon>Phycisphaerales</taxon>
        <taxon>Phycisphaeraceae</taxon>
        <taxon>Mucisphaera</taxon>
    </lineage>
</organism>